<proteinExistence type="predicted"/>
<name>A0ABD2BVH7_VESMC</name>
<sequence>MEMIKEGIWHMFWCRNLLMTFGERDITGRIVQEYYKKKSRNGRIGESSSIENRRAQHHCQEIKVRCLEGENSSIIFHGRVNVKCTFLVDTEVNVSLVSPNFVDRTLKSGLLSEVRLCYLNGKVLLAEEKMESLVEIFLVIANISNDCTLRCDFLSKTGIDKKILEIESENSQQQIGRKFWQEDHRWKYT</sequence>
<comment type="caution">
    <text evidence="1">The sequence shown here is derived from an EMBL/GenBank/DDBJ whole genome shotgun (WGS) entry which is preliminary data.</text>
</comment>
<evidence type="ECO:0000313" key="2">
    <source>
        <dbReference type="Proteomes" id="UP001607303"/>
    </source>
</evidence>
<gene>
    <name evidence="1" type="ORF">V1477_013291</name>
</gene>
<protein>
    <submittedName>
        <fullName evidence="1">Uncharacterized protein</fullName>
    </submittedName>
</protein>
<keyword evidence="2" id="KW-1185">Reference proteome</keyword>
<dbReference type="EMBL" id="JAYRBN010000066">
    <property type="protein sequence ID" value="KAL2736782.1"/>
    <property type="molecule type" value="Genomic_DNA"/>
</dbReference>
<accession>A0ABD2BVH7</accession>
<evidence type="ECO:0000313" key="1">
    <source>
        <dbReference type="EMBL" id="KAL2736782.1"/>
    </source>
</evidence>
<dbReference type="Proteomes" id="UP001607303">
    <property type="component" value="Unassembled WGS sequence"/>
</dbReference>
<reference evidence="1 2" key="1">
    <citation type="journal article" date="2024" name="Ann. Entomol. Soc. Am.">
        <title>Genomic analyses of the southern and eastern yellowjacket wasps (Hymenoptera: Vespidae) reveal evolutionary signatures of social life.</title>
        <authorList>
            <person name="Catto M.A."/>
            <person name="Caine P.B."/>
            <person name="Orr S.E."/>
            <person name="Hunt B.G."/>
            <person name="Goodisman M.A.D."/>
        </authorList>
    </citation>
    <scope>NUCLEOTIDE SEQUENCE [LARGE SCALE GENOMIC DNA]</scope>
    <source>
        <strain evidence="1">232</strain>
        <tissue evidence="1">Head and thorax</tissue>
    </source>
</reference>
<organism evidence="1 2">
    <name type="scientific">Vespula maculifrons</name>
    <name type="common">Eastern yellow jacket</name>
    <name type="synonym">Wasp</name>
    <dbReference type="NCBI Taxonomy" id="7453"/>
    <lineage>
        <taxon>Eukaryota</taxon>
        <taxon>Metazoa</taxon>
        <taxon>Ecdysozoa</taxon>
        <taxon>Arthropoda</taxon>
        <taxon>Hexapoda</taxon>
        <taxon>Insecta</taxon>
        <taxon>Pterygota</taxon>
        <taxon>Neoptera</taxon>
        <taxon>Endopterygota</taxon>
        <taxon>Hymenoptera</taxon>
        <taxon>Apocrita</taxon>
        <taxon>Aculeata</taxon>
        <taxon>Vespoidea</taxon>
        <taxon>Vespidae</taxon>
        <taxon>Vespinae</taxon>
        <taxon>Vespula</taxon>
    </lineage>
</organism>
<dbReference type="AlphaFoldDB" id="A0ABD2BVH7"/>